<dbReference type="AlphaFoldDB" id="A0A2K4ZN14"/>
<dbReference type="Gene3D" id="1.10.10.1190">
    <property type="entry name" value="Antirestriction protein ArdA, domain 3"/>
    <property type="match status" value="1"/>
</dbReference>
<proteinExistence type="predicted"/>
<evidence type="ECO:0000313" key="1">
    <source>
        <dbReference type="EMBL" id="SOY31883.1"/>
    </source>
</evidence>
<dbReference type="Proteomes" id="UP000236311">
    <property type="component" value="Unassembled WGS sequence"/>
</dbReference>
<dbReference type="EMBL" id="OFSM01000033">
    <property type="protein sequence ID" value="SOY31883.1"/>
    <property type="molecule type" value="Genomic_DNA"/>
</dbReference>
<protein>
    <submittedName>
        <fullName evidence="1">Antirestriction protein (ArdA)</fullName>
    </submittedName>
</protein>
<dbReference type="InterPro" id="IPR041893">
    <property type="entry name" value="ArdA_dom3"/>
</dbReference>
<keyword evidence="2" id="KW-1185">Reference proteome</keyword>
<dbReference type="RefSeq" id="WP_242982586.1">
    <property type="nucleotide sequence ID" value="NZ_JANJZD010000035.1"/>
</dbReference>
<organism evidence="1 2">
    <name type="scientific">Acetatifactor muris</name>
    <dbReference type="NCBI Taxonomy" id="879566"/>
    <lineage>
        <taxon>Bacteria</taxon>
        <taxon>Bacillati</taxon>
        <taxon>Bacillota</taxon>
        <taxon>Clostridia</taxon>
        <taxon>Lachnospirales</taxon>
        <taxon>Lachnospiraceae</taxon>
        <taxon>Acetatifactor</taxon>
    </lineage>
</organism>
<sequence length="547" mass="61679">MLKVYLSNIATSEGLWLAFPMGSQERQEAMKFGAGGTNEIGAATSPLEGLKTHLEGMTLQPGQGIRELEFLDRHTDCMTEREKGIFQAALEIEKPRSVMEIVNLSCNLDKFALYEGVSSHEELGRRVLGNEEMPEKVALYLDYGAAGEKYAGSHAGCFMNLGYVVRTGEALEPLYDGKFLPQPGYDKSCVIQAWLYSPYYAAGHYRNYPVSLPASDDRLALAEEKLGWRKLDEHEVAYISCPVSELESCLPFSRDIMEMNAFAGLLAERNILGDAGTKEKLFAALEAEAPENMAEAMEIAAGLDRYTMLPEEVKTAEDYAVYYMKAEQMDIDIDADLQLFIDYKAYGEFRMRRDGVVQTEHGLVRREDIPMAQPTEELEEFRLFSPLSGLLYPYDEDYGGISDQPMEIGPGDLCQYEDKILERIGQEHLEEEGERGLAVYLGNRLLKRKVFSMNPTVEIWNGELWGVLEVKSHGTLSPQEMSGLMEEWLGQESDGWGEGFEQREIKTEEGELCVSFWHSGDDFFIKTEQELKQWQTQDFGMKMGGNG</sequence>
<reference evidence="1 2" key="1">
    <citation type="submission" date="2018-01" db="EMBL/GenBank/DDBJ databases">
        <authorList>
            <person name="Gaut B.S."/>
            <person name="Morton B.R."/>
            <person name="Clegg M.T."/>
            <person name="Duvall M.R."/>
        </authorList>
    </citation>
    <scope>NUCLEOTIDE SEQUENCE [LARGE SCALE GENOMIC DNA]</scope>
    <source>
        <strain evidence="1">GP69</strain>
    </source>
</reference>
<name>A0A2K4ZN14_9FIRM</name>
<accession>A0A2K4ZN14</accession>
<evidence type="ECO:0000313" key="2">
    <source>
        <dbReference type="Proteomes" id="UP000236311"/>
    </source>
</evidence>
<gene>
    <name evidence="1" type="ORF">AMURIS_04632</name>
</gene>